<dbReference type="PANTHER" id="PTHR12358">
    <property type="entry name" value="SPHINGOSINE KINASE"/>
    <property type="match status" value="1"/>
</dbReference>
<dbReference type="AlphaFoldDB" id="A0A5A5TAX6"/>
<dbReference type="Pfam" id="PF00781">
    <property type="entry name" value="DAGK_cat"/>
    <property type="match status" value="1"/>
</dbReference>
<evidence type="ECO:0000313" key="12">
    <source>
        <dbReference type="Proteomes" id="UP000322530"/>
    </source>
</evidence>
<accession>A0A5A5TAX6</accession>
<comment type="caution">
    <text evidence="11">The sequence shown here is derived from an EMBL/GenBank/DDBJ whole genome shotgun (WGS) entry which is preliminary data.</text>
</comment>
<dbReference type="PROSITE" id="PS50146">
    <property type="entry name" value="DAGK"/>
    <property type="match status" value="1"/>
</dbReference>
<dbReference type="GO" id="GO:0008654">
    <property type="term" value="P:phospholipid biosynthetic process"/>
    <property type="evidence" value="ECO:0007669"/>
    <property type="project" value="UniProtKB-KW"/>
</dbReference>
<dbReference type="InterPro" id="IPR050187">
    <property type="entry name" value="Lipid_Phosphate_FormReg"/>
</dbReference>
<sequence length="336" mass="36427">MQTVLILNPTSGESALATHHEAPETNEERILAALRAHQIEPTVLYTTVEDPGKEMAHQAALDGAEMVIAAGGDGTLHAVANGLLNTKCALGIIPIGTMNNIACSLAIPDDIEKACEIIVRGTTSRIDVGSINGHIFLEVAGIGLEAALFPAAEEFKSKGMHSTLHGIVQGLRTLITFQPTNFTITFDGKKRRRVRAIQISVCNSPYYGAHFRFAPNAVMDDGLLDVLIYRKFSKFDYMLHALSISQGRRDLAPRISRRKIKTIQIEAEPPVEIHADGEQKGTTPATISIQPGVLQVRVPQNTAKGPNMSSPTHKKRAIFQGAVENEQNQEKGPAYV</sequence>
<evidence type="ECO:0000259" key="10">
    <source>
        <dbReference type="PROSITE" id="PS50146"/>
    </source>
</evidence>
<evidence type="ECO:0000256" key="6">
    <source>
        <dbReference type="ARBA" id="ARBA00022840"/>
    </source>
</evidence>
<dbReference type="PANTHER" id="PTHR12358:SF54">
    <property type="entry name" value="SPHINGOSINE KINASE RELATED PROTEIN"/>
    <property type="match status" value="1"/>
</dbReference>
<dbReference type="SMART" id="SM00046">
    <property type="entry name" value="DAGKc"/>
    <property type="match status" value="1"/>
</dbReference>
<comment type="cofactor">
    <cofactor evidence="1">
        <name>Mg(2+)</name>
        <dbReference type="ChEBI" id="CHEBI:18420"/>
    </cofactor>
</comment>
<evidence type="ECO:0000256" key="9">
    <source>
        <dbReference type="SAM" id="MobiDB-lite"/>
    </source>
</evidence>
<organism evidence="11 12">
    <name type="scientific">Dictyobacter arantiisoli</name>
    <dbReference type="NCBI Taxonomy" id="2014874"/>
    <lineage>
        <taxon>Bacteria</taxon>
        <taxon>Bacillati</taxon>
        <taxon>Chloroflexota</taxon>
        <taxon>Ktedonobacteria</taxon>
        <taxon>Ktedonobacterales</taxon>
        <taxon>Dictyobacteraceae</taxon>
        <taxon>Dictyobacter</taxon>
    </lineage>
</organism>
<feature type="compositionally biased region" description="Polar residues" evidence="9">
    <location>
        <begin position="298"/>
        <end position="311"/>
    </location>
</feature>
<keyword evidence="3" id="KW-0808">Transferase</keyword>
<keyword evidence="12" id="KW-1185">Reference proteome</keyword>
<keyword evidence="7" id="KW-0594">Phospholipid biosynthesis</keyword>
<dbReference type="Gene3D" id="3.40.50.10330">
    <property type="entry name" value="Probable inorganic polyphosphate/atp-NAD kinase, domain 1"/>
    <property type="match status" value="1"/>
</dbReference>
<dbReference type="InterPro" id="IPR005218">
    <property type="entry name" value="Diacylglycerol/lipid_kinase"/>
</dbReference>
<dbReference type="InterPro" id="IPR045540">
    <property type="entry name" value="YegS/DAGK_C"/>
</dbReference>
<dbReference type="InterPro" id="IPR016064">
    <property type="entry name" value="NAD/diacylglycerol_kinase_sf"/>
</dbReference>
<feature type="region of interest" description="Disordered" evidence="9">
    <location>
        <begin position="296"/>
        <end position="336"/>
    </location>
</feature>
<dbReference type="SUPFAM" id="SSF111331">
    <property type="entry name" value="NAD kinase/diacylglycerol kinase-like"/>
    <property type="match status" value="1"/>
</dbReference>
<evidence type="ECO:0000256" key="5">
    <source>
        <dbReference type="ARBA" id="ARBA00022777"/>
    </source>
</evidence>
<dbReference type="Gene3D" id="2.60.200.40">
    <property type="match status" value="1"/>
</dbReference>
<evidence type="ECO:0000256" key="7">
    <source>
        <dbReference type="ARBA" id="ARBA00023209"/>
    </source>
</evidence>
<keyword evidence="8" id="KW-1208">Phospholipid metabolism</keyword>
<evidence type="ECO:0000256" key="4">
    <source>
        <dbReference type="ARBA" id="ARBA00022741"/>
    </source>
</evidence>
<evidence type="ECO:0000256" key="1">
    <source>
        <dbReference type="ARBA" id="ARBA00001946"/>
    </source>
</evidence>
<keyword evidence="4" id="KW-0547">Nucleotide-binding</keyword>
<evidence type="ECO:0000313" key="11">
    <source>
        <dbReference type="EMBL" id="GCF08163.1"/>
    </source>
</evidence>
<evidence type="ECO:0000256" key="8">
    <source>
        <dbReference type="ARBA" id="ARBA00023264"/>
    </source>
</evidence>
<evidence type="ECO:0000256" key="2">
    <source>
        <dbReference type="ARBA" id="ARBA00005983"/>
    </source>
</evidence>
<dbReference type="EMBL" id="BIXY01000019">
    <property type="protein sequence ID" value="GCF08163.1"/>
    <property type="molecule type" value="Genomic_DNA"/>
</dbReference>
<keyword evidence="5 11" id="KW-0418">Kinase</keyword>
<keyword evidence="6" id="KW-0067">ATP-binding</keyword>
<dbReference type="OrthoDB" id="142078at2"/>
<feature type="region of interest" description="Disordered" evidence="9">
    <location>
        <begin position="272"/>
        <end position="291"/>
    </location>
</feature>
<dbReference type="RefSeq" id="WP_149401160.1">
    <property type="nucleotide sequence ID" value="NZ_BIXY01000019.1"/>
</dbReference>
<keyword evidence="7" id="KW-0444">Lipid biosynthesis</keyword>
<dbReference type="NCBIfam" id="TIGR00147">
    <property type="entry name" value="YegS/Rv2252/BmrU family lipid kinase"/>
    <property type="match status" value="1"/>
</dbReference>
<dbReference type="Proteomes" id="UP000322530">
    <property type="component" value="Unassembled WGS sequence"/>
</dbReference>
<dbReference type="Pfam" id="PF19279">
    <property type="entry name" value="YegS_C"/>
    <property type="match status" value="1"/>
</dbReference>
<proteinExistence type="inferred from homology"/>
<dbReference type="GO" id="GO:0005524">
    <property type="term" value="F:ATP binding"/>
    <property type="evidence" value="ECO:0007669"/>
    <property type="project" value="UniProtKB-KW"/>
</dbReference>
<evidence type="ECO:0000256" key="3">
    <source>
        <dbReference type="ARBA" id="ARBA00022679"/>
    </source>
</evidence>
<name>A0A5A5TAX6_9CHLR</name>
<dbReference type="GO" id="GO:0016301">
    <property type="term" value="F:kinase activity"/>
    <property type="evidence" value="ECO:0007669"/>
    <property type="project" value="UniProtKB-KW"/>
</dbReference>
<dbReference type="InterPro" id="IPR017438">
    <property type="entry name" value="ATP-NAD_kinase_N"/>
</dbReference>
<feature type="domain" description="DAGKc" evidence="10">
    <location>
        <begin position="1"/>
        <end position="135"/>
    </location>
</feature>
<protein>
    <submittedName>
        <fullName evidence="11">Diacylglycerol kinase</fullName>
    </submittedName>
</protein>
<comment type="similarity">
    <text evidence="2">Belongs to the diacylglycerol/lipid kinase family.</text>
</comment>
<keyword evidence="7" id="KW-0443">Lipid metabolism</keyword>
<dbReference type="InterPro" id="IPR001206">
    <property type="entry name" value="Diacylglycerol_kinase_cat_dom"/>
</dbReference>
<reference evidence="11 12" key="1">
    <citation type="submission" date="2019-01" db="EMBL/GenBank/DDBJ databases">
        <title>Draft genome sequence of Dictyobacter sp. Uno17.</title>
        <authorList>
            <person name="Wang C.M."/>
            <person name="Zheng Y."/>
            <person name="Sakai Y."/>
            <person name="Abe K."/>
            <person name="Yokota A."/>
            <person name="Yabe S."/>
        </authorList>
    </citation>
    <scope>NUCLEOTIDE SEQUENCE [LARGE SCALE GENOMIC DNA]</scope>
    <source>
        <strain evidence="11 12">Uno17</strain>
    </source>
</reference>
<gene>
    <name evidence="11" type="ORF">KDI_17270</name>
</gene>
<feature type="compositionally biased region" description="Polar residues" evidence="9">
    <location>
        <begin position="280"/>
        <end position="289"/>
    </location>
</feature>